<evidence type="ECO:0000313" key="2">
    <source>
        <dbReference type="EMBL" id="AZT38266.1"/>
    </source>
</evidence>
<organism evidence="2">
    <name type="scientific">Salmonella enterica subsp. enterica serovar Karamoja</name>
    <dbReference type="NCBI Taxonomy" id="2500153"/>
    <lineage>
        <taxon>Bacteria</taxon>
        <taxon>Pseudomonadati</taxon>
        <taxon>Pseudomonadota</taxon>
        <taxon>Gammaproteobacteria</taxon>
        <taxon>Enterobacterales</taxon>
        <taxon>Enterobacteriaceae</taxon>
        <taxon>Salmonella</taxon>
    </lineage>
</organism>
<name>A0A3Q9MJC9_SALET</name>
<dbReference type="Pfam" id="PF04448">
    <property type="entry name" value="DUF551"/>
    <property type="match status" value="1"/>
</dbReference>
<reference evidence="2" key="1">
    <citation type="submission" date="2018-12" db="EMBL/GenBank/DDBJ databases">
        <title>Complete genome sequences of twenty non-typhoidal Salmonella isolates from Rwanda.</title>
        <authorList>
            <person name="Byukusenge M."/>
            <person name="Li L."/>
            <person name="Subhashinie K."/>
            <person name="Nzayirambaho M."/>
            <person name="Kuchipudi S.V."/>
            <person name="Jayarao B.M."/>
        </authorList>
    </citation>
    <scope>NUCLEOTIDE SEQUENCE</scope>
    <source>
        <strain evidence="2">RSE21</strain>
        <strain evidence="3">RSE40</strain>
    </source>
</reference>
<dbReference type="EMBL" id="CP034709">
    <property type="protein sequence ID" value="AZT38266.1"/>
    <property type="molecule type" value="Genomic_DNA"/>
</dbReference>
<proteinExistence type="predicted"/>
<dbReference type="RefSeq" id="WP_405050156.1">
    <property type="nucleotide sequence ID" value="NZ_CP034698.1"/>
</dbReference>
<dbReference type="EMBL" id="CP034698">
    <property type="protein sequence ID" value="AZT42914.1"/>
    <property type="molecule type" value="Genomic_DNA"/>
</dbReference>
<feature type="domain" description="DUF551" evidence="1">
    <location>
        <begin position="276"/>
        <end position="338"/>
    </location>
</feature>
<evidence type="ECO:0000259" key="1">
    <source>
        <dbReference type="Pfam" id="PF04448"/>
    </source>
</evidence>
<sequence length="343" mass="38397">MTITKERLLKIQRWRETYGADSNVMLPAEEAAELARIALASLEVAPVGEVSEMRRGLVMDGTVDLGGKSTYRIIKGEKAMKRLPLGTKFYIAPPAPVVDADPVVFTDERNLHHIAMGRETSLIWGKQNQEVGDIPLYRHAQPVPVDKEFIPKNLDKALGVVGVALPESKEEFNFQIERWIQRLIDRVIRYADEFKEQPAPVVPEECPAELPYAQVKAAADLYALCWQSGEVVTYTPAPEKATIWLNNYSGTCVQEYVKLERLQEALSGYSPVIPGGWISCSERIPDNDESKPIAIFTGKCLGQGMFVATYDDDGFFDYWEGMEIIGVTHWMPLPAPPQEVNRG</sequence>
<evidence type="ECO:0000313" key="3">
    <source>
        <dbReference type="EMBL" id="AZT42914.1"/>
    </source>
</evidence>
<gene>
    <name evidence="3" type="ORF">EL007_17090</name>
    <name evidence="2" type="ORF">ELZ88_17075</name>
</gene>
<accession>A0A3Q9MJC9</accession>
<dbReference type="InterPro" id="IPR007539">
    <property type="entry name" value="DUF551"/>
</dbReference>
<dbReference type="AlphaFoldDB" id="A0A3Q9MJC9"/>
<protein>
    <submittedName>
        <fullName evidence="2">DUF551 domain-containing protein</fullName>
    </submittedName>
</protein>